<name>A0A2G4YU81_9PROT</name>
<dbReference type="AlphaFoldDB" id="A0A2G4YU81"/>
<evidence type="ECO:0000313" key="2">
    <source>
        <dbReference type="EMBL" id="PHZ85892.1"/>
    </source>
</evidence>
<feature type="chain" id="PRO_5013861923" evidence="1">
    <location>
        <begin position="27"/>
        <end position="183"/>
    </location>
</feature>
<feature type="signal peptide" evidence="1">
    <location>
        <begin position="1"/>
        <end position="26"/>
    </location>
</feature>
<dbReference type="InParanoid" id="A0A2G4YU81"/>
<dbReference type="OrthoDB" id="4760845at2"/>
<accession>A0A2G4YU81</accession>
<comment type="caution">
    <text evidence="2">The sequence shown here is derived from an EMBL/GenBank/DDBJ whole genome shotgun (WGS) entry which is preliminary data.</text>
</comment>
<gene>
    <name evidence="2" type="ORF">CRD36_04235</name>
</gene>
<evidence type="ECO:0000313" key="3">
    <source>
        <dbReference type="Proteomes" id="UP000229730"/>
    </source>
</evidence>
<proteinExistence type="predicted"/>
<dbReference type="EMBL" id="PDEM01000009">
    <property type="protein sequence ID" value="PHZ85892.1"/>
    <property type="molecule type" value="Genomic_DNA"/>
</dbReference>
<organism evidence="2 3">
    <name type="scientific">Paremcibacter congregatus</name>
    <dbReference type="NCBI Taxonomy" id="2043170"/>
    <lineage>
        <taxon>Bacteria</taxon>
        <taxon>Pseudomonadati</taxon>
        <taxon>Pseudomonadota</taxon>
        <taxon>Alphaproteobacteria</taxon>
        <taxon>Emcibacterales</taxon>
        <taxon>Emcibacteraceae</taxon>
        <taxon>Paremcibacter</taxon>
    </lineage>
</organism>
<reference evidence="2 3" key="1">
    <citation type="submission" date="2017-10" db="EMBL/GenBank/DDBJ databases">
        <title>Frigbacter circumglobatus gen. nov. sp. nov., isolated from sediment cultured in situ.</title>
        <authorList>
            <person name="Zhao Z."/>
        </authorList>
    </citation>
    <scope>NUCLEOTIDE SEQUENCE [LARGE SCALE GENOMIC DNA]</scope>
    <source>
        <strain evidence="2 3">ZYL</strain>
    </source>
</reference>
<protein>
    <submittedName>
        <fullName evidence="2">Uncharacterized protein</fullName>
    </submittedName>
</protein>
<dbReference type="Proteomes" id="UP000229730">
    <property type="component" value="Unassembled WGS sequence"/>
</dbReference>
<keyword evidence="1" id="KW-0732">Signal</keyword>
<sequence>MRKHTFLSLLTPLIGLGLCAAGSANASETTADKIARAMSAAPPTVSAQATIMDVDGTVLRKGDNGWICFPGVGLIPGDKHPMCNDKVWMAWMDAAKNGTSFTTDVIGVSYMLQGDALVNNDDPTATDPNDGGMWIQEGPHLMLLLPKALLKGLPRTPKAAGPYVMWGDTPLEHIMVPIAPPIE</sequence>
<keyword evidence="3" id="KW-1185">Reference proteome</keyword>
<evidence type="ECO:0000256" key="1">
    <source>
        <dbReference type="SAM" id="SignalP"/>
    </source>
</evidence>
<dbReference type="RefSeq" id="WP_099471477.1">
    <property type="nucleotide sequence ID" value="NZ_CP041025.1"/>
</dbReference>